<protein>
    <recommendedName>
        <fullName evidence="2">Glycosyl transferase family 1</fullName>
    </recommendedName>
</protein>
<accession>A0A7V5RMM8</accession>
<sequence>MKKVLFLTSNFPPGRTVGTQRVTKILKYMDDSEFEFHVLTLEEAFYGDRYDKNKPLEKRIPDSVKVYRTPFRDLTSGFTYV</sequence>
<name>A0A7V5RMM8_CALAY</name>
<gene>
    <name evidence="1" type="ORF">ENJ15_00020</name>
</gene>
<dbReference type="Proteomes" id="UP000885771">
    <property type="component" value="Unassembled WGS sequence"/>
</dbReference>
<dbReference type="EMBL" id="DRLI01000002">
    <property type="protein sequence ID" value="HHM01368.1"/>
    <property type="molecule type" value="Genomic_DNA"/>
</dbReference>
<feature type="non-terminal residue" evidence="1">
    <location>
        <position position="81"/>
    </location>
</feature>
<evidence type="ECO:0000313" key="1">
    <source>
        <dbReference type="EMBL" id="HHM01368.1"/>
    </source>
</evidence>
<proteinExistence type="predicted"/>
<evidence type="ECO:0008006" key="2">
    <source>
        <dbReference type="Google" id="ProtNLM"/>
    </source>
</evidence>
<reference evidence="1" key="1">
    <citation type="journal article" date="2020" name="mSystems">
        <title>Genome- and Community-Level Interaction Insights into Carbon Utilization and Element Cycling Functions of Hydrothermarchaeota in Hydrothermal Sediment.</title>
        <authorList>
            <person name="Zhou Z."/>
            <person name="Liu Y."/>
            <person name="Xu W."/>
            <person name="Pan J."/>
            <person name="Luo Z.H."/>
            <person name="Li M."/>
        </authorList>
    </citation>
    <scope>NUCLEOTIDE SEQUENCE [LARGE SCALE GENOMIC DNA]</scope>
    <source>
        <strain evidence="1">HyVt-460</strain>
    </source>
</reference>
<organism evidence="1">
    <name type="scientific">Caldithrix abyssi</name>
    <dbReference type="NCBI Taxonomy" id="187145"/>
    <lineage>
        <taxon>Bacteria</taxon>
        <taxon>Pseudomonadati</taxon>
        <taxon>Calditrichota</taxon>
        <taxon>Calditrichia</taxon>
        <taxon>Calditrichales</taxon>
        <taxon>Calditrichaceae</taxon>
        <taxon>Caldithrix</taxon>
    </lineage>
</organism>
<comment type="caution">
    <text evidence="1">The sequence shown here is derived from an EMBL/GenBank/DDBJ whole genome shotgun (WGS) entry which is preliminary data.</text>
</comment>
<dbReference type="AlphaFoldDB" id="A0A7V5RMM8"/>